<feature type="non-terminal residue" evidence="1">
    <location>
        <position position="1"/>
    </location>
</feature>
<protein>
    <submittedName>
        <fullName evidence="1">Uncharacterized protein</fullName>
    </submittedName>
</protein>
<evidence type="ECO:0000313" key="1">
    <source>
        <dbReference type="EMBL" id="CEK60784.1"/>
    </source>
</evidence>
<organism evidence="1">
    <name type="scientific">Arion vulgaris</name>
    <dbReference type="NCBI Taxonomy" id="1028688"/>
    <lineage>
        <taxon>Eukaryota</taxon>
        <taxon>Metazoa</taxon>
        <taxon>Spiralia</taxon>
        <taxon>Lophotrochozoa</taxon>
        <taxon>Mollusca</taxon>
        <taxon>Gastropoda</taxon>
        <taxon>Heterobranchia</taxon>
        <taxon>Euthyneura</taxon>
        <taxon>Panpulmonata</taxon>
        <taxon>Eupulmonata</taxon>
        <taxon>Stylommatophora</taxon>
        <taxon>Helicina</taxon>
        <taxon>Arionoidea</taxon>
        <taxon>Arionidae</taxon>
        <taxon>Arion</taxon>
    </lineage>
</organism>
<proteinExistence type="predicted"/>
<sequence>VLEATISFQATVPCNVTNKCNASENISFGESFEIDTQTENIINNNGQDIGHHKQVTILRRDSASKSKSKLSVTNPDIKVCQVSDDPISA</sequence>
<reference evidence="1" key="1">
    <citation type="submission" date="2014-12" db="EMBL/GenBank/DDBJ databases">
        <title>Insight into the proteome of Arion vulgaris.</title>
        <authorList>
            <person name="Aradska J."/>
            <person name="Bulat T."/>
            <person name="Smidak R."/>
            <person name="Sarate P."/>
            <person name="Gangsoo J."/>
            <person name="Sialana F."/>
            <person name="Bilban M."/>
            <person name="Lubec G."/>
        </authorList>
    </citation>
    <scope>NUCLEOTIDE SEQUENCE</scope>
    <source>
        <tissue evidence="1">Skin</tissue>
    </source>
</reference>
<accession>A0A0B6YWS8</accession>
<dbReference type="AlphaFoldDB" id="A0A0B6YWS8"/>
<feature type="non-terminal residue" evidence="1">
    <location>
        <position position="89"/>
    </location>
</feature>
<gene>
    <name evidence="1" type="primary">ORF40365</name>
</gene>
<dbReference type="EMBL" id="HACG01013919">
    <property type="protein sequence ID" value="CEK60784.1"/>
    <property type="molecule type" value="Transcribed_RNA"/>
</dbReference>
<name>A0A0B6YWS8_9EUPU</name>